<name>A0A838B844_9HYPH</name>
<accession>A0A838B844</accession>
<dbReference type="AlphaFoldDB" id="A0A838B844"/>
<sequence>MRRTRFLLISAALLAVTAAAVVAALPALTSFAATSDRYEALAPSLKNETDRGVAYFAFGDFSTLTSDTLKVSASPWKLATAALALNSVDGKLNRLAEVDLAALYRQFGFHTPKTIGNWPPHLPPPSFETPLGQNVGFGGRTVPPIGATIGNVGCPACHSSVMYDASGNPDTGRVWLGAPNSSINLEAYTVALYAAFNAFGQKPDLLMDAVQLLYPDTQWRERVTLHYFIIPQLTKTLAERQASIGRLLPFRASLAGATNGLDSLRSRLGLIPEGKLVPESVFNSVPDLGGRLWRSKFLNCGNYAIPGVDHTQAIQAEDITPEHRRELAAIISYFTVPSMGVTPEVAETSIDHAFDITGWMNSYTPQPFPGRIDRSLLPRGQAVYAQHCASCHGTYGQDIERPHLISFPNWEGEIGTDPQRHRLLGKEVADAVNGSLYGRYIDARTVSTYTAPPLTGLWSSAPYFHNGSVPTLWHLMHPDQRPKRFSVGGHRLDLDKVGIAGVDDGKGGWYPPTGYTPWSIPAEIDTTAFGLGNGGHETEFAPLGEDDKAALLEYLKLL</sequence>
<dbReference type="InterPro" id="IPR036909">
    <property type="entry name" value="Cyt_c-like_dom_sf"/>
</dbReference>
<feature type="signal peptide" evidence="5">
    <location>
        <begin position="1"/>
        <end position="32"/>
    </location>
</feature>
<feature type="domain" description="Cytochrome c" evidence="6">
    <location>
        <begin position="375"/>
        <end position="558"/>
    </location>
</feature>
<keyword evidence="5" id="KW-0732">Signal</keyword>
<reference evidence="7 8" key="1">
    <citation type="submission" date="2020-07" db="EMBL/GenBank/DDBJ databases">
        <title>Definition of the novel symbiovar canariense within Mesorhizobium novociceri, a new species of genus Mesorhizobium nodulating Cicer canariense in the Caldera de Taburiente National Park (La Palma, Canary Islands).</title>
        <authorList>
            <person name="Leon-Barrios M."/>
            <person name="Perez-Yepez J."/>
            <person name="Flores-Felix J.D."/>
            <person name="Ramirez-Baena M.H."/>
            <person name="Pulido-Suarez L."/>
            <person name="Igual J.M."/>
            <person name="Velazquez E."/>
            <person name="Peix A."/>
        </authorList>
    </citation>
    <scope>NUCLEOTIDE SEQUENCE [LARGE SCALE GENOMIC DNA]</scope>
    <source>
        <strain evidence="7 8">CCANP35</strain>
    </source>
</reference>
<evidence type="ECO:0000256" key="3">
    <source>
        <dbReference type="ARBA" id="ARBA00023004"/>
    </source>
</evidence>
<dbReference type="GO" id="GO:0046872">
    <property type="term" value="F:metal ion binding"/>
    <property type="evidence" value="ECO:0007669"/>
    <property type="project" value="UniProtKB-KW"/>
</dbReference>
<organism evidence="7 8">
    <name type="scientific">Mesorhizobium neociceri</name>
    <dbReference type="NCBI Taxonomy" id="1307853"/>
    <lineage>
        <taxon>Bacteria</taxon>
        <taxon>Pseudomonadati</taxon>
        <taxon>Pseudomonadota</taxon>
        <taxon>Alphaproteobacteria</taxon>
        <taxon>Hyphomicrobiales</taxon>
        <taxon>Phyllobacteriaceae</taxon>
        <taxon>Mesorhizobium</taxon>
    </lineage>
</organism>
<gene>
    <name evidence="7" type="ORF">H0241_18035</name>
</gene>
<evidence type="ECO:0000256" key="5">
    <source>
        <dbReference type="SAM" id="SignalP"/>
    </source>
</evidence>
<dbReference type="PANTHER" id="PTHR30600:SF9">
    <property type="entry name" value="BLR7738 PROTEIN"/>
    <property type="match status" value="1"/>
</dbReference>
<dbReference type="Proteomes" id="UP000558284">
    <property type="component" value="Unassembled WGS sequence"/>
</dbReference>
<protein>
    <submittedName>
        <fullName evidence="7">Cytochrome c</fullName>
    </submittedName>
</protein>
<dbReference type="Gene3D" id="1.10.760.10">
    <property type="entry name" value="Cytochrome c-like domain"/>
    <property type="match status" value="1"/>
</dbReference>
<dbReference type="InterPro" id="IPR009056">
    <property type="entry name" value="Cyt_c-like_dom"/>
</dbReference>
<dbReference type="GO" id="GO:0009055">
    <property type="term" value="F:electron transfer activity"/>
    <property type="evidence" value="ECO:0007669"/>
    <property type="project" value="InterPro"/>
</dbReference>
<evidence type="ECO:0000256" key="1">
    <source>
        <dbReference type="ARBA" id="ARBA00022617"/>
    </source>
</evidence>
<evidence type="ECO:0000313" key="8">
    <source>
        <dbReference type="Proteomes" id="UP000558284"/>
    </source>
</evidence>
<keyword evidence="2 4" id="KW-0479">Metal-binding</keyword>
<dbReference type="Pfam" id="PF00034">
    <property type="entry name" value="Cytochrom_C"/>
    <property type="match status" value="1"/>
</dbReference>
<comment type="caution">
    <text evidence="7">The sequence shown here is derived from an EMBL/GenBank/DDBJ whole genome shotgun (WGS) entry which is preliminary data.</text>
</comment>
<evidence type="ECO:0000259" key="6">
    <source>
        <dbReference type="PROSITE" id="PS51007"/>
    </source>
</evidence>
<dbReference type="SUPFAM" id="SSF46626">
    <property type="entry name" value="Cytochrome c"/>
    <property type="match status" value="1"/>
</dbReference>
<dbReference type="PANTHER" id="PTHR30600">
    <property type="entry name" value="CYTOCHROME C PEROXIDASE-RELATED"/>
    <property type="match status" value="1"/>
</dbReference>
<proteinExistence type="predicted"/>
<dbReference type="PROSITE" id="PS51007">
    <property type="entry name" value="CYTC"/>
    <property type="match status" value="1"/>
</dbReference>
<keyword evidence="8" id="KW-1185">Reference proteome</keyword>
<keyword evidence="1 4" id="KW-0349">Heme</keyword>
<keyword evidence="3 4" id="KW-0408">Iron</keyword>
<dbReference type="Pfam" id="PF21419">
    <property type="entry name" value="RoxA-like_Cyt-c"/>
    <property type="match status" value="1"/>
</dbReference>
<dbReference type="GO" id="GO:0020037">
    <property type="term" value="F:heme binding"/>
    <property type="evidence" value="ECO:0007669"/>
    <property type="project" value="InterPro"/>
</dbReference>
<evidence type="ECO:0000256" key="4">
    <source>
        <dbReference type="PROSITE-ProRule" id="PRU00433"/>
    </source>
</evidence>
<dbReference type="EMBL" id="JACDTY010000008">
    <property type="protein sequence ID" value="MBA1142151.1"/>
    <property type="molecule type" value="Genomic_DNA"/>
</dbReference>
<dbReference type="RefSeq" id="WP_181059002.1">
    <property type="nucleotide sequence ID" value="NZ_JACDTY010000008.1"/>
</dbReference>
<dbReference type="InterPro" id="IPR051395">
    <property type="entry name" value="Cytochrome_c_Peroxidase/MauG"/>
</dbReference>
<evidence type="ECO:0000256" key="2">
    <source>
        <dbReference type="ARBA" id="ARBA00022723"/>
    </source>
</evidence>
<evidence type="ECO:0000313" key="7">
    <source>
        <dbReference type="EMBL" id="MBA1142151.1"/>
    </source>
</evidence>
<dbReference type="GO" id="GO:0004130">
    <property type="term" value="F:cytochrome-c peroxidase activity"/>
    <property type="evidence" value="ECO:0007669"/>
    <property type="project" value="TreeGrafter"/>
</dbReference>
<feature type="chain" id="PRO_5032657876" evidence="5">
    <location>
        <begin position="33"/>
        <end position="558"/>
    </location>
</feature>